<dbReference type="GO" id="GO:0050661">
    <property type="term" value="F:NADP binding"/>
    <property type="evidence" value="ECO:0007669"/>
    <property type="project" value="InterPro"/>
</dbReference>
<accession>A0A4S8PLF7</accession>
<reference evidence="3 4" key="1">
    <citation type="journal article" date="2018" name="Int. J. Syst. Evol. Microbiol.">
        <title>Glycomyces paridis sp. nov., isolated from the medicinal plant Paris polyphylla.</title>
        <authorList>
            <person name="Fang X.M."/>
            <person name="Bai J.L."/>
            <person name="Su J."/>
            <person name="Zhao L.L."/>
            <person name="Liu H.Y."/>
            <person name="Ma B.P."/>
            <person name="Zhang Y.Q."/>
            <person name="Yu L.Y."/>
        </authorList>
    </citation>
    <scope>NUCLEOTIDE SEQUENCE [LARGE SCALE GENOMIC DNA]</scope>
    <source>
        <strain evidence="3 4">CPCC 204357</strain>
    </source>
</reference>
<evidence type="ECO:0000313" key="3">
    <source>
        <dbReference type="EMBL" id="THV30931.1"/>
    </source>
</evidence>
<feature type="compositionally biased region" description="Low complexity" evidence="1">
    <location>
        <begin position="270"/>
        <end position="285"/>
    </location>
</feature>
<name>A0A4S8PLF7_9ACTN</name>
<dbReference type="SUPFAM" id="SSF51735">
    <property type="entry name" value="NAD(P)-binding Rossmann-fold domains"/>
    <property type="match status" value="1"/>
</dbReference>
<feature type="domain" description="6-phosphogluconate dehydrogenase NADP-binding" evidence="2">
    <location>
        <begin position="96"/>
        <end position="244"/>
    </location>
</feature>
<protein>
    <submittedName>
        <fullName evidence="3">NAD(P)-dependent oxidoreductase</fullName>
    </submittedName>
</protein>
<organism evidence="3 4">
    <name type="scientific">Glycomyces paridis</name>
    <dbReference type="NCBI Taxonomy" id="2126555"/>
    <lineage>
        <taxon>Bacteria</taxon>
        <taxon>Bacillati</taxon>
        <taxon>Actinomycetota</taxon>
        <taxon>Actinomycetes</taxon>
        <taxon>Glycomycetales</taxon>
        <taxon>Glycomycetaceae</taxon>
        <taxon>Glycomyces</taxon>
    </lineage>
</organism>
<dbReference type="GO" id="GO:0000785">
    <property type="term" value="C:chromatin"/>
    <property type="evidence" value="ECO:0007669"/>
    <property type="project" value="TreeGrafter"/>
</dbReference>
<dbReference type="InterPro" id="IPR006115">
    <property type="entry name" value="6PGDH_NADP-bd"/>
</dbReference>
<dbReference type="Gene3D" id="3.40.50.720">
    <property type="entry name" value="NAD(P)-binding Rossmann-like Domain"/>
    <property type="match status" value="1"/>
</dbReference>
<dbReference type="Proteomes" id="UP000305792">
    <property type="component" value="Unassembled WGS sequence"/>
</dbReference>
<dbReference type="InterPro" id="IPR051265">
    <property type="entry name" value="HIBADH-related_NP60_sf"/>
</dbReference>
<comment type="caution">
    <text evidence="3">The sequence shown here is derived from an EMBL/GenBank/DDBJ whole genome shotgun (WGS) entry which is preliminary data.</text>
</comment>
<feature type="region of interest" description="Disordered" evidence="1">
    <location>
        <begin position="266"/>
        <end position="285"/>
    </location>
</feature>
<dbReference type="GO" id="GO:0140673">
    <property type="term" value="P:transcription elongation-coupled chromatin remodeling"/>
    <property type="evidence" value="ECO:0007669"/>
    <property type="project" value="TreeGrafter"/>
</dbReference>
<proteinExistence type="predicted"/>
<dbReference type="PANTHER" id="PTHR43580">
    <property type="entry name" value="OXIDOREDUCTASE GLYR1-RELATED"/>
    <property type="match status" value="1"/>
</dbReference>
<dbReference type="AlphaFoldDB" id="A0A4S8PLF7"/>
<dbReference type="EMBL" id="STGX01000003">
    <property type="protein sequence ID" value="THV30931.1"/>
    <property type="molecule type" value="Genomic_DNA"/>
</dbReference>
<keyword evidence="4" id="KW-1185">Reference proteome</keyword>
<dbReference type="GO" id="GO:0031491">
    <property type="term" value="F:nucleosome binding"/>
    <property type="evidence" value="ECO:0007669"/>
    <property type="project" value="TreeGrafter"/>
</dbReference>
<feature type="compositionally biased region" description="Basic residues" evidence="1">
    <location>
        <begin position="60"/>
        <end position="84"/>
    </location>
</feature>
<sequence>MARRHAPARPRHRRRHRRRHLRHRRPERRLRPPRPRLPHQRQPRTRRPRRPPRTAPQTPRRTRRHRPRRERLAPHHRPPRHPRMTPKETAMPKGTVSILGLGAMGSAVAARLRETGHDTTVWNRTPAKARPHVEAGSAHAATVAEAAAASDLVVTVLLDHAAVREHLDPVADHLAGKTLVNLTTTTTPNEARSTAAGAAAHGIGYLDGAVMAVPAMIGDTARLLHSGDHHAFTTAEPALKALGTAEYQGADAGLAALKTVLPSKTRRSSRACTSCSPASSRPRPS</sequence>
<evidence type="ECO:0000256" key="1">
    <source>
        <dbReference type="SAM" id="MobiDB-lite"/>
    </source>
</evidence>
<dbReference type="PANTHER" id="PTHR43580:SF2">
    <property type="entry name" value="CYTOKINE-LIKE NUCLEAR FACTOR N-PAC"/>
    <property type="match status" value="1"/>
</dbReference>
<feature type="region of interest" description="Disordered" evidence="1">
    <location>
        <begin position="1"/>
        <end position="90"/>
    </location>
</feature>
<evidence type="ECO:0000259" key="2">
    <source>
        <dbReference type="Pfam" id="PF03446"/>
    </source>
</evidence>
<dbReference type="Pfam" id="PF03446">
    <property type="entry name" value="NAD_binding_2"/>
    <property type="match status" value="1"/>
</dbReference>
<feature type="compositionally biased region" description="Basic residues" evidence="1">
    <location>
        <begin position="1"/>
        <end position="52"/>
    </location>
</feature>
<gene>
    <name evidence="3" type="ORF">E9998_06060</name>
</gene>
<dbReference type="GO" id="GO:0003677">
    <property type="term" value="F:DNA binding"/>
    <property type="evidence" value="ECO:0007669"/>
    <property type="project" value="TreeGrafter"/>
</dbReference>
<evidence type="ECO:0000313" key="4">
    <source>
        <dbReference type="Proteomes" id="UP000305792"/>
    </source>
</evidence>
<dbReference type="InterPro" id="IPR036291">
    <property type="entry name" value="NAD(P)-bd_dom_sf"/>
</dbReference>